<evidence type="ECO:0000256" key="11">
    <source>
        <dbReference type="RuleBase" id="RU003357"/>
    </source>
</evidence>
<feature type="domain" description="TonB-dependent receptor-like beta-barrel" evidence="13">
    <location>
        <begin position="235"/>
        <end position="620"/>
    </location>
</feature>
<name>A0ABN1J460_9FLAO</name>
<dbReference type="InterPro" id="IPR039426">
    <property type="entry name" value="TonB-dep_rcpt-like"/>
</dbReference>
<dbReference type="Proteomes" id="UP001501758">
    <property type="component" value="Unassembled WGS sequence"/>
</dbReference>
<evidence type="ECO:0000256" key="3">
    <source>
        <dbReference type="ARBA" id="ARBA00022452"/>
    </source>
</evidence>
<evidence type="ECO:0000256" key="7">
    <source>
        <dbReference type="ARBA" id="ARBA00023136"/>
    </source>
</evidence>
<dbReference type="EMBL" id="BAAAGE010000003">
    <property type="protein sequence ID" value="GAA0728200.1"/>
    <property type="molecule type" value="Genomic_DNA"/>
</dbReference>
<keyword evidence="16" id="KW-1185">Reference proteome</keyword>
<dbReference type="InterPro" id="IPR012910">
    <property type="entry name" value="Plug_dom"/>
</dbReference>
<keyword evidence="5 12" id="KW-0732">Signal</keyword>
<dbReference type="Gene3D" id="2.40.170.20">
    <property type="entry name" value="TonB-dependent receptor, beta-barrel domain"/>
    <property type="match status" value="1"/>
</dbReference>
<dbReference type="InterPro" id="IPR000531">
    <property type="entry name" value="Beta-barrel_TonB"/>
</dbReference>
<keyword evidence="9 10" id="KW-0998">Cell outer membrane</keyword>
<dbReference type="PANTHER" id="PTHR30069:SF29">
    <property type="entry name" value="HEMOGLOBIN AND HEMOGLOBIN-HAPTOGLOBIN-BINDING PROTEIN 1-RELATED"/>
    <property type="match status" value="1"/>
</dbReference>
<evidence type="ECO:0000259" key="14">
    <source>
        <dbReference type="Pfam" id="PF07715"/>
    </source>
</evidence>
<dbReference type="PROSITE" id="PS52016">
    <property type="entry name" value="TONB_DEPENDENT_REC_3"/>
    <property type="match status" value="1"/>
</dbReference>
<evidence type="ECO:0000256" key="12">
    <source>
        <dbReference type="SAM" id="SignalP"/>
    </source>
</evidence>
<keyword evidence="6 11" id="KW-0798">TonB box</keyword>
<feature type="signal peptide" evidence="12">
    <location>
        <begin position="1"/>
        <end position="21"/>
    </location>
</feature>
<comment type="subcellular location">
    <subcellularLocation>
        <location evidence="1 10">Cell outer membrane</location>
        <topology evidence="1 10">Multi-pass membrane protein</topology>
    </subcellularLocation>
</comment>
<feature type="chain" id="PRO_5046731817" description="TonB-dependent receptor" evidence="12">
    <location>
        <begin position="22"/>
        <end position="646"/>
    </location>
</feature>
<dbReference type="Gene3D" id="2.170.130.10">
    <property type="entry name" value="TonB-dependent receptor, plug domain"/>
    <property type="match status" value="1"/>
</dbReference>
<dbReference type="PANTHER" id="PTHR30069">
    <property type="entry name" value="TONB-DEPENDENT OUTER MEMBRANE RECEPTOR"/>
    <property type="match status" value="1"/>
</dbReference>
<comment type="caution">
    <text evidence="15">The sequence shown here is derived from an EMBL/GenBank/DDBJ whole genome shotgun (WGS) entry which is preliminary data.</text>
</comment>
<gene>
    <name evidence="15" type="ORF">GCM10009430_37120</name>
</gene>
<evidence type="ECO:0008006" key="17">
    <source>
        <dbReference type="Google" id="ProtNLM"/>
    </source>
</evidence>
<comment type="similarity">
    <text evidence="10 11">Belongs to the TonB-dependent receptor family.</text>
</comment>
<keyword evidence="3 10" id="KW-1134">Transmembrane beta strand</keyword>
<evidence type="ECO:0000256" key="9">
    <source>
        <dbReference type="ARBA" id="ARBA00023237"/>
    </source>
</evidence>
<dbReference type="InterPro" id="IPR037066">
    <property type="entry name" value="Plug_dom_sf"/>
</dbReference>
<evidence type="ECO:0000256" key="4">
    <source>
        <dbReference type="ARBA" id="ARBA00022692"/>
    </source>
</evidence>
<evidence type="ECO:0000256" key="1">
    <source>
        <dbReference type="ARBA" id="ARBA00004571"/>
    </source>
</evidence>
<keyword evidence="4 10" id="KW-0812">Transmembrane</keyword>
<organism evidence="15 16">
    <name type="scientific">Aquimarina litoralis</name>
    <dbReference type="NCBI Taxonomy" id="584605"/>
    <lineage>
        <taxon>Bacteria</taxon>
        <taxon>Pseudomonadati</taxon>
        <taxon>Bacteroidota</taxon>
        <taxon>Flavobacteriia</taxon>
        <taxon>Flavobacteriales</taxon>
        <taxon>Flavobacteriaceae</taxon>
        <taxon>Aquimarina</taxon>
    </lineage>
</organism>
<evidence type="ECO:0000256" key="2">
    <source>
        <dbReference type="ARBA" id="ARBA00022448"/>
    </source>
</evidence>
<keyword evidence="7 10" id="KW-0472">Membrane</keyword>
<proteinExistence type="inferred from homology"/>
<evidence type="ECO:0000313" key="15">
    <source>
        <dbReference type="EMBL" id="GAA0728200.1"/>
    </source>
</evidence>
<evidence type="ECO:0000259" key="13">
    <source>
        <dbReference type="Pfam" id="PF00593"/>
    </source>
</evidence>
<evidence type="ECO:0000313" key="16">
    <source>
        <dbReference type="Proteomes" id="UP001501758"/>
    </source>
</evidence>
<evidence type="ECO:0000256" key="5">
    <source>
        <dbReference type="ARBA" id="ARBA00022729"/>
    </source>
</evidence>
<feature type="domain" description="TonB-dependent receptor plug" evidence="14">
    <location>
        <begin position="50"/>
        <end position="156"/>
    </location>
</feature>
<keyword evidence="8" id="KW-0675">Receptor</keyword>
<accession>A0ABN1J460</accession>
<evidence type="ECO:0000256" key="10">
    <source>
        <dbReference type="PROSITE-ProRule" id="PRU01360"/>
    </source>
</evidence>
<dbReference type="RefSeq" id="WP_343913748.1">
    <property type="nucleotide sequence ID" value="NZ_BAAAGE010000003.1"/>
</dbReference>
<sequence>MNKKVFFGAALVFMASQVVSAQQTTTEEEVNELEEVVISDSKFNLKREQSGKVITKITSEELERSQGQSLATILNRVAGIEINGSNSSAGKNLNYNIRGGGNRQVVIRIDGVTVNDPSTISGEFDLRLLSLDQIESIEILKGASSTLFGSGAATGVINITTKAESTNKISANFQSSIGTNQSQEEQDYDVNEFVNSASINGTVGKVSYIASFSNQFTDGLSEAEKFEDDSSNERFDRDAYNKYNVYAKLGYQWNKNFRFHFFGNLDDFRNEFDTGNGIDGNNSGSSRQLRGGSFWEAKYPNGSFTFVDSYALLEREFLTDFPSRSESRVYTFDAYNKYKFGNWLYTVVGANGSYSDYNGFSAFGRNEPLTQTINDHEADFDIIDPYINVVYASQFGLNINAGARLNIHSAYNNHLVYNINPSYTYTFGDNYIKGLASYSTAYITPSLFQLFAQTFGNSDLEPEENRTIEVGAEFSLDKKTVMSAVYFNRNQKNAIDFVNSQYQNISEEFTTSGLEVEINSKLFEDKLVLGGNFTYTKVDENLSVIGIPEIKFNASVGYNLSPKSFVSLNYQYNDDRAGRFTDFMTFASEPRTLDSYGILDFYINHRLMDNLSIYAAMNNITNEEYQEIFGFSTRGRNARIGFNLTF</sequence>
<evidence type="ECO:0000256" key="8">
    <source>
        <dbReference type="ARBA" id="ARBA00023170"/>
    </source>
</evidence>
<reference evidence="15 16" key="1">
    <citation type="journal article" date="2019" name="Int. J. Syst. Evol. Microbiol.">
        <title>The Global Catalogue of Microorganisms (GCM) 10K type strain sequencing project: providing services to taxonomists for standard genome sequencing and annotation.</title>
        <authorList>
            <consortium name="The Broad Institute Genomics Platform"/>
            <consortium name="The Broad Institute Genome Sequencing Center for Infectious Disease"/>
            <person name="Wu L."/>
            <person name="Ma J."/>
        </authorList>
    </citation>
    <scope>NUCLEOTIDE SEQUENCE [LARGE SCALE GENOMIC DNA]</scope>
    <source>
        <strain evidence="15 16">JCM 15974</strain>
    </source>
</reference>
<keyword evidence="2 10" id="KW-0813">Transport</keyword>
<evidence type="ECO:0000256" key="6">
    <source>
        <dbReference type="ARBA" id="ARBA00023077"/>
    </source>
</evidence>
<dbReference type="InterPro" id="IPR036942">
    <property type="entry name" value="Beta-barrel_TonB_sf"/>
</dbReference>
<protein>
    <recommendedName>
        <fullName evidence="17">TonB-dependent receptor</fullName>
    </recommendedName>
</protein>
<dbReference type="Pfam" id="PF00593">
    <property type="entry name" value="TonB_dep_Rec_b-barrel"/>
    <property type="match status" value="1"/>
</dbReference>
<dbReference type="SUPFAM" id="SSF56935">
    <property type="entry name" value="Porins"/>
    <property type="match status" value="1"/>
</dbReference>
<dbReference type="Pfam" id="PF07715">
    <property type="entry name" value="Plug"/>
    <property type="match status" value="1"/>
</dbReference>